<dbReference type="InParanoid" id="A2F205"/>
<dbReference type="eggNOG" id="KOG0048">
    <property type="taxonomic scope" value="Eukaryota"/>
</dbReference>
<dbReference type="PANTHER" id="PTHR46621">
    <property type="entry name" value="SNRNA-ACTIVATING PROTEIN COMPLEX SUBUNIT 4"/>
    <property type="match status" value="1"/>
</dbReference>
<dbReference type="STRING" id="5722.A2F205"/>
<feature type="domain" description="Myb-like" evidence="5">
    <location>
        <begin position="16"/>
        <end position="67"/>
    </location>
</feature>
<evidence type="ECO:0000313" key="7">
    <source>
        <dbReference type="EMBL" id="EAY01060.1"/>
    </source>
</evidence>
<dbReference type="EMBL" id="DS113580">
    <property type="protein sequence ID" value="EAY01060.1"/>
    <property type="molecule type" value="Genomic_DNA"/>
</dbReference>
<gene>
    <name evidence="7" type="ORF">TVAG_481300</name>
</gene>
<dbReference type="RefSeq" id="XP_001313932.1">
    <property type="nucleotide sequence ID" value="XM_001313928.1"/>
</dbReference>
<dbReference type="OMA" id="SHIMPVE"/>
<evidence type="ECO:0000256" key="2">
    <source>
        <dbReference type="ARBA" id="ARBA00023125"/>
    </source>
</evidence>
<reference evidence="7" key="2">
    <citation type="journal article" date="2007" name="Science">
        <title>Draft genome sequence of the sexually transmitted pathogen Trichomonas vaginalis.</title>
        <authorList>
            <person name="Carlton J.M."/>
            <person name="Hirt R.P."/>
            <person name="Silva J.C."/>
            <person name="Delcher A.L."/>
            <person name="Schatz M."/>
            <person name="Zhao Q."/>
            <person name="Wortman J.R."/>
            <person name="Bidwell S.L."/>
            <person name="Alsmark U.C.M."/>
            <person name="Besteiro S."/>
            <person name="Sicheritz-Ponten T."/>
            <person name="Noel C.J."/>
            <person name="Dacks J.B."/>
            <person name="Foster P.G."/>
            <person name="Simillion C."/>
            <person name="Van de Peer Y."/>
            <person name="Miranda-Saavedra D."/>
            <person name="Barton G.J."/>
            <person name="Westrop G.D."/>
            <person name="Mueller S."/>
            <person name="Dessi D."/>
            <person name="Fiori P.L."/>
            <person name="Ren Q."/>
            <person name="Paulsen I."/>
            <person name="Zhang H."/>
            <person name="Bastida-Corcuera F.D."/>
            <person name="Simoes-Barbosa A."/>
            <person name="Brown M.T."/>
            <person name="Hayes R.D."/>
            <person name="Mukherjee M."/>
            <person name="Okumura C.Y."/>
            <person name="Schneider R."/>
            <person name="Smith A.J."/>
            <person name="Vanacova S."/>
            <person name="Villalvazo M."/>
            <person name="Haas B.J."/>
            <person name="Pertea M."/>
            <person name="Feldblyum T.V."/>
            <person name="Utterback T.R."/>
            <person name="Shu C.L."/>
            <person name="Osoegawa K."/>
            <person name="de Jong P.J."/>
            <person name="Hrdy I."/>
            <person name="Horvathova L."/>
            <person name="Zubacova Z."/>
            <person name="Dolezal P."/>
            <person name="Malik S.B."/>
            <person name="Logsdon J.M. Jr."/>
            <person name="Henze K."/>
            <person name="Gupta A."/>
            <person name="Wang C.C."/>
            <person name="Dunne R.L."/>
            <person name="Upcroft J.A."/>
            <person name="Upcroft P."/>
            <person name="White O."/>
            <person name="Salzberg S.L."/>
            <person name="Tang P."/>
            <person name="Chiu C.-H."/>
            <person name="Lee Y.-S."/>
            <person name="Embley T.M."/>
            <person name="Coombs G.H."/>
            <person name="Mottram J.C."/>
            <person name="Tachezy J."/>
            <person name="Fraser-Liggett C.M."/>
            <person name="Johnson P.J."/>
        </authorList>
    </citation>
    <scope>NUCLEOTIDE SEQUENCE [LARGE SCALE GENOMIC DNA]</scope>
    <source>
        <strain evidence="7">G3</strain>
    </source>
</reference>
<reference evidence="7" key="1">
    <citation type="submission" date="2006-10" db="EMBL/GenBank/DDBJ databases">
        <authorList>
            <person name="Amadeo P."/>
            <person name="Zhao Q."/>
            <person name="Wortman J."/>
            <person name="Fraser-Liggett C."/>
            <person name="Carlton J."/>
        </authorList>
    </citation>
    <scope>NUCLEOTIDE SEQUENCE</scope>
    <source>
        <strain evidence="7">G3</strain>
    </source>
</reference>
<feature type="domain" description="Myb-like" evidence="5">
    <location>
        <begin position="68"/>
        <end position="118"/>
    </location>
</feature>
<dbReference type="PANTHER" id="PTHR46621:SF1">
    <property type="entry name" value="SNRNA-ACTIVATING PROTEIN COMPLEX SUBUNIT 4"/>
    <property type="match status" value="1"/>
</dbReference>
<dbReference type="InterPro" id="IPR017930">
    <property type="entry name" value="Myb_dom"/>
</dbReference>
<dbReference type="PROSITE" id="PS51294">
    <property type="entry name" value="HTH_MYB"/>
    <property type="match status" value="2"/>
</dbReference>
<dbReference type="PROSITE" id="PS50090">
    <property type="entry name" value="MYB_LIKE"/>
    <property type="match status" value="2"/>
</dbReference>
<dbReference type="SMART" id="SM00717">
    <property type="entry name" value="SANT"/>
    <property type="match status" value="2"/>
</dbReference>
<dbReference type="GO" id="GO:0006355">
    <property type="term" value="P:regulation of DNA-templated transcription"/>
    <property type="evidence" value="ECO:0000318"/>
    <property type="project" value="GO_Central"/>
</dbReference>
<dbReference type="Proteomes" id="UP000001542">
    <property type="component" value="Unassembled WGS sequence"/>
</dbReference>
<dbReference type="CDD" id="cd00167">
    <property type="entry name" value="SANT"/>
    <property type="match status" value="2"/>
</dbReference>
<dbReference type="InterPro" id="IPR009057">
    <property type="entry name" value="Homeodomain-like_sf"/>
</dbReference>
<organism evidence="7 8">
    <name type="scientific">Trichomonas vaginalis (strain ATCC PRA-98 / G3)</name>
    <dbReference type="NCBI Taxonomy" id="412133"/>
    <lineage>
        <taxon>Eukaryota</taxon>
        <taxon>Metamonada</taxon>
        <taxon>Parabasalia</taxon>
        <taxon>Trichomonadida</taxon>
        <taxon>Trichomonadidae</taxon>
        <taxon>Trichomonas</taxon>
    </lineage>
</organism>
<keyword evidence="1" id="KW-0805">Transcription regulation</keyword>
<keyword evidence="2 7" id="KW-0238">DNA-binding</keyword>
<evidence type="ECO:0000313" key="8">
    <source>
        <dbReference type="Proteomes" id="UP000001542"/>
    </source>
</evidence>
<dbReference type="InterPro" id="IPR001005">
    <property type="entry name" value="SANT/Myb"/>
</dbReference>
<protein>
    <submittedName>
        <fullName evidence="7">Myb-like DNA-binding domain containing protein</fullName>
    </submittedName>
</protein>
<dbReference type="VEuPathDB" id="TrichDB:TVAGG3_0477410"/>
<dbReference type="SUPFAM" id="SSF46689">
    <property type="entry name" value="Homeodomain-like"/>
    <property type="match status" value="1"/>
</dbReference>
<evidence type="ECO:0000256" key="4">
    <source>
        <dbReference type="ARBA" id="ARBA00023242"/>
    </source>
</evidence>
<evidence type="ECO:0000259" key="6">
    <source>
        <dbReference type="PROSITE" id="PS51294"/>
    </source>
</evidence>
<proteinExistence type="predicted"/>
<dbReference type="InterPro" id="IPR051575">
    <property type="entry name" value="Myb-like_DNA-bd"/>
</dbReference>
<accession>A2F205</accession>
<feature type="domain" description="HTH myb-type" evidence="6">
    <location>
        <begin position="73"/>
        <end position="122"/>
    </location>
</feature>
<keyword evidence="4" id="KW-0539">Nucleus</keyword>
<sequence>MSFYTSKTSSGGNLHKAGRVRSKFTKQEDIMLINLVNELGTRDWDAIASRMPNRNSRQCKERYLNYLSPNLSHDPWTPEEDLLLETKLKEIGSKWVTISKFFKNRTDTMLKNRWLVLSKRSPHLAGTISNKKHKQQEMQSQTIPIQPIAVSQPITNIPTRNPLPSLSNLVSFKNLSHIMPVEALPQTSSPLDLFDIERFTQIIKNRPISL</sequence>
<dbReference type="GO" id="GO:0000978">
    <property type="term" value="F:RNA polymerase II cis-regulatory region sequence-specific DNA binding"/>
    <property type="evidence" value="ECO:0000318"/>
    <property type="project" value="GO_Central"/>
</dbReference>
<dbReference type="AlphaFoldDB" id="A2F205"/>
<keyword evidence="8" id="KW-1185">Reference proteome</keyword>
<dbReference type="KEGG" id="tva:4758884"/>
<name>A2F205_TRIV3</name>
<dbReference type="SMR" id="A2F205"/>
<feature type="domain" description="HTH myb-type" evidence="6">
    <location>
        <begin position="16"/>
        <end position="71"/>
    </location>
</feature>
<evidence type="ECO:0000259" key="5">
    <source>
        <dbReference type="PROSITE" id="PS50090"/>
    </source>
</evidence>
<dbReference type="GO" id="GO:0000981">
    <property type="term" value="F:DNA-binding transcription factor activity, RNA polymerase II-specific"/>
    <property type="evidence" value="ECO:0000318"/>
    <property type="project" value="GO_Central"/>
</dbReference>
<dbReference type="OrthoDB" id="2143914at2759"/>
<evidence type="ECO:0000256" key="3">
    <source>
        <dbReference type="ARBA" id="ARBA00023163"/>
    </source>
</evidence>
<dbReference type="Gene3D" id="1.10.10.60">
    <property type="entry name" value="Homeodomain-like"/>
    <property type="match status" value="2"/>
</dbReference>
<dbReference type="GO" id="GO:0005634">
    <property type="term" value="C:nucleus"/>
    <property type="evidence" value="ECO:0000318"/>
    <property type="project" value="GO_Central"/>
</dbReference>
<dbReference type="Pfam" id="PF00249">
    <property type="entry name" value="Myb_DNA-binding"/>
    <property type="match status" value="2"/>
</dbReference>
<keyword evidence="3" id="KW-0804">Transcription</keyword>
<dbReference type="VEuPathDB" id="TrichDB:TVAG_481300"/>
<evidence type="ECO:0000256" key="1">
    <source>
        <dbReference type="ARBA" id="ARBA00023015"/>
    </source>
</evidence>